<dbReference type="HOGENOM" id="CLU_005379_3_2_7"/>
<dbReference type="SUPFAM" id="SSF52540">
    <property type="entry name" value="P-loop containing nucleoside triphosphate hydrolases"/>
    <property type="match status" value="1"/>
</dbReference>
<evidence type="ECO:0000256" key="1">
    <source>
        <dbReference type="ARBA" id="ARBA00006611"/>
    </source>
</evidence>
<dbReference type="eggNOG" id="COG0630">
    <property type="taxonomic scope" value="Bacteria"/>
</dbReference>
<dbReference type="EMBL" id="CP003479">
    <property type="protein sequence ID" value="AFI04143.1"/>
    <property type="molecule type" value="Genomic_DNA"/>
</dbReference>
<dbReference type="InterPro" id="IPR001482">
    <property type="entry name" value="T2SS/T4SS_dom"/>
</dbReference>
<dbReference type="PANTHER" id="PTHR30486">
    <property type="entry name" value="TWITCHING MOTILITY PROTEIN PILT"/>
    <property type="match status" value="1"/>
</dbReference>
<protein>
    <submittedName>
        <fullName evidence="3">Type IV secretion system protein VirB11</fullName>
    </submittedName>
</protein>
<dbReference type="GO" id="GO:0016887">
    <property type="term" value="F:ATP hydrolysis activity"/>
    <property type="evidence" value="ECO:0007669"/>
    <property type="project" value="InterPro"/>
</dbReference>
<dbReference type="Proteomes" id="UP000005010">
    <property type="component" value="Chromosome"/>
</dbReference>
<dbReference type="InterPro" id="IPR050921">
    <property type="entry name" value="T4SS_GSP_E_ATPase"/>
</dbReference>
<dbReference type="PANTHER" id="PTHR30486:SF6">
    <property type="entry name" value="TYPE IV PILUS RETRACTATION ATPASE PILT"/>
    <property type="match status" value="1"/>
</dbReference>
<dbReference type="CDD" id="cd01130">
    <property type="entry name" value="VirB11-like_ATPase"/>
    <property type="match status" value="1"/>
</dbReference>
<proteinExistence type="inferred from homology"/>
<evidence type="ECO:0000259" key="2">
    <source>
        <dbReference type="Pfam" id="PF00437"/>
    </source>
</evidence>
<comment type="similarity">
    <text evidence="1">Belongs to the GSP E family.</text>
</comment>
<sequence>MAISAILEVLISKLRPYLELDINEIIFNEPYKFYLVRGSSYELLENKAFDEKFLMNFCEQLATHRNLFFNHNFPHLACSIPFTRYRVNALHPSVTANNSISICIRVPSNFKFKINAFVLGQKCQEKGIDYAFILNLVRLGKNILVSGGTASGKTSFVNSLIEEIPITQRVITVEDSPELHLENPNQVNVVVGKNEDSNFTYENALNSAMRMSPERVLLGEIDTRNTALFLRLSNTGHSGMISTLHANSVAEAFNAIGMNVKMNAGKDIDTSTLLDFFIAGMDFIIQIVKKGNERIIEDVLDVKKELRLALNRE</sequence>
<dbReference type="Pfam" id="PF00437">
    <property type="entry name" value="T2SSE"/>
    <property type="match status" value="1"/>
</dbReference>
<evidence type="ECO:0000313" key="3">
    <source>
        <dbReference type="EMBL" id="AFI04143.1"/>
    </source>
</evidence>
<organism evidence="3 4">
    <name type="scientific">Helicobacter cetorum (strain ATCC BAA-429 / MIT 00-7128)</name>
    <dbReference type="NCBI Taxonomy" id="182217"/>
    <lineage>
        <taxon>Bacteria</taxon>
        <taxon>Pseudomonadati</taxon>
        <taxon>Campylobacterota</taxon>
        <taxon>Epsilonproteobacteria</taxon>
        <taxon>Campylobacterales</taxon>
        <taxon>Helicobacteraceae</taxon>
        <taxon>Helicobacter</taxon>
    </lineage>
</organism>
<dbReference type="AlphaFoldDB" id="I0EMH4"/>
<dbReference type="STRING" id="182217.HCW_04370"/>
<reference evidence="4" key="1">
    <citation type="submission" date="2012-04" db="EMBL/GenBank/DDBJ databases">
        <title>Complete genome sequence of Helicobacter cetorum strain MIT 00-7128.</title>
        <authorList>
            <person name="Kersulyte D."/>
            <person name="Berg D.E."/>
        </authorList>
    </citation>
    <scope>NUCLEOTIDE SEQUENCE [LARGE SCALE GENOMIC DNA]</scope>
    <source>
        <strain evidence="4">MIT 00-7128</strain>
    </source>
</reference>
<gene>
    <name evidence="3" type="ordered locus">HCW_04370</name>
</gene>
<accession>I0EMH4</accession>
<dbReference type="KEGG" id="hce:HCW_04370"/>
<evidence type="ECO:0000313" key="4">
    <source>
        <dbReference type="Proteomes" id="UP000005010"/>
    </source>
</evidence>
<dbReference type="InterPro" id="IPR027417">
    <property type="entry name" value="P-loop_NTPase"/>
</dbReference>
<dbReference type="RefSeq" id="WP_014661013.1">
    <property type="nucleotide sequence ID" value="NC_017737.1"/>
</dbReference>
<feature type="domain" description="Bacterial type II secretion system protein E" evidence="2">
    <location>
        <begin position="86"/>
        <end position="254"/>
    </location>
</feature>
<name>I0EMH4_HELC0</name>
<dbReference type="Gene3D" id="3.40.50.300">
    <property type="entry name" value="P-loop containing nucleotide triphosphate hydrolases"/>
    <property type="match status" value="1"/>
</dbReference>
<dbReference type="PATRIC" id="fig|182217.3.peg.934"/>
<dbReference type="Gene3D" id="3.30.450.90">
    <property type="match status" value="1"/>
</dbReference>
<keyword evidence="4" id="KW-1185">Reference proteome</keyword>